<evidence type="ECO:0000313" key="2">
    <source>
        <dbReference type="EMBL" id="CAI2165571.1"/>
    </source>
</evidence>
<keyword evidence="3" id="KW-1185">Reference proteome</keyword>
<organism evidence="2 3">
    <name type="scientific">Funneliformis geosporum</name>
    <dbReference type="NCBI Taxonomy" id="1117311"/>
    <lineage>
        <taxon>Eukaryota</taxon>
        <taxon>Fungi</taxon>
        <taxon>Fungi incertae sedis</taxon>
        <taxon>Mucoromycota</taxon>
        <taxon>Glomeromycotina</taxon>
        <taxon>Glomeromycetes</taxon>
        <taxon>Glomerales</taxon>
        <taxon>Glomeraceae</taxon>
        <taxon>Funneliformis</taxon>
    </lineage>
</organism>
<accession>A0A9W4SDE3</accession>
<protein>
    <submittedName>
        <fullName evidence="2">14591_t:CDS:1</fullName>
    </submittedName>
</protein>
<feature type="region of interest" description="Disordered" evidence="1">
    <location>
        <begin position="1"/>
        <end position="50"/>
    </location>
</feature>
<dbReference type="Proteomes" id="UP001153678">
    <property type="component" value="Unassembled WGS sequence"/>
</dbReference>
<sequence>MDNQESPYEEEVNDDKQEEQEVDNDDVWDDIDDIDMDADNMDGVNKTKPDDDIIFETLTNLLYFQVTLKKRCQRSNRGPIYIQK</sequence>
<reference evidence="2" key="1">
    <citation type="submission" date="2022-08" db="EMBL/GenBank/DDBJ databases">
        <authorList>
            <person name="Kallberg Y."/>
            <person name="Tangrot J."/>
            <person name="Rosling A."/>
        </authorList>
    </citation>
    <scope>NUCLEOTIDE SEQUENCE</scope>
    <source>
        <strain evidence="2">Wild A</strain>
    </source>
</reference>
<gene>
    <name evidence="2" type="ORF">FWILDA_LOCUS2138</name>
</gene>
<name>A0A9W4SDE3_9GLOM</name>
<evidence type="ECO:0000256" key="1">
    <source>
        <dbReference type="SAM" id="MobiDB-lite"/>
    </source>
</evidence>
<proteinExistence type="predicted"/>
<comment type="caution">
    <text evidence="2">The sequence shown here is derived from an EMBL/GenBank/DDBJ whole genome shotgun (WGS) entry which is preliminary data.</text>
</comment>
<dbReference type="AlphaFoldDB" id="A0A9W4SDE3"/>
<feature type="compositionally biased region" description="Acidic residues" evidence="1">
    <location>
        <begin position="7"/>
        <end position="40"/>
    </location>
</feature>
<evidence type="ECO:0000313" key="3">
    <source>
        <dbReference type="Proteomes" id="UP001153678"/>
    </source>
</evidence>
<dbReference type="EMBL" id="CAMKVN010000234">
    <property type="protein sequence ID" value="CAI2165571.1"/>
    <property type="molecule type" value="Genomic_DNA"/>
</dbReference>